<dbReference type="RefSeq" id="WP_377177847.1">
    <property type="nucleotide sequence ID" value="NZ_JBHTMY010000003.1"/>
</dbReference>
<dbReference type="EMBL" id="JBHTMY010000003">
    <property type="protein sequence ID" value="MFD1315557.1"/>
    <property type="molecule type" value="Genomic_DNA"/>
</dbReference>
<protein>
    <submittedName>
        <fullName evidence="3">DUF4890 domain-containing protein</fullName>
    </submittedName>
</protein>
<sequence length="148" mass="17456">MKKLVLLLALVITTFGFAQKQNQRKGDFKNLTPEQQATLQTKQMALDLSLNDSQMNSLMTLNKKQAEQRNLHRGKMEKLKEKGEVSADDHFKMKNEMLDMQLAYQNNLKKILNDEQFEKWTKTNHHRKEKMKRKQYAKGQKPPQPNQQ</sequence>
<keyword evidence="2" id="KW-0732">Signal</keyword>
<comment type="caution">
    <text evidence="3">The sequence shown here is derived from an EMBL/GenBank/DDBJ whole genome shotgun (WGS) entry which is preliminary data.</text>
</comment>
<accession>A0ABW3Y141</accession>
<evidence type="ECO:0000256" key="2">
    <source>
        <dbReference type="SAM" id="SignalP"/>
    </source>
</evidence>
<feature type="chain" id="PRO_5046125929" evidence="2">
    <location>
        <begin position="19"/>
        <end position="148"/>
    </location>
</feature>
<proteinExistence type="predicted"/>
<reference evidence="4" key="1">
    <citation type="journal article" date="2019" name="Int. J. Syst. Evol. Microbiol.">
        <title>The Global Catalogue of Microorganisms (GCM) 10K type strain sequencing project: providing services to taxonomists for standard genome sequencing and annotation.</title>
        <authorList>
            <consortium name="The Broad Institute Genomics Platform"/>
            <consortium name="The Broad Institute Genome Sequencing Center for Infectious Disease"/>
            <person name="Wu L."/>
            <person name="Ma J."/>
        </authorList>
    </citation>
    <scope>NUCLEOTIDE SEQUENCE [LARGE SCALE GENOMIC DNA]</scope>
    <source>
        <strain evidence="4">CCUG 61485</strain>
    </source>
</reference>
<evidence type="ECO:0000313" key="3">
    <source>
        <dbReference type="EMBL" id="MFD1315557.1"/>
    </source>
</evidence>
<organism evidence="3 4">
    <name type="scientific">Namhaeicola litoreus</name>
    <dbReference type="NCBI Taxonomy" id="1052145"/>
    <lineage>
        <taxon>Bacteria</taxon>
        <taxon>Pseudomonadati</taxon>
        <taxon>Bacteroidota</taxon>
        <taxon>Flavobacteriia</taxon>
        <taxon>Flavobacteriales</taxon>
        <taxon>Flavobacteriaceae</taxon>
        <taxon>Namhaeicola</taxon>
    </lineage>
</organism>
<evidence type="ECO:0000313" key="4">
    <source>
        <dbReference type="Proteomes" id="UP001597201"/>
    </source>
</evidence>
<dbReference type="Proteomes" id="UP001597201">
    <property type="component" value="Unassembled WGS sequence"/>
</dbReference>
<name>A0ABW3Y141_9FLAO</name>
<evidence type="ECO:0000256" key="1">
    <source>
        <dbReference type="SAM" id="MobiDB-lite"/>
    </source>
</evidence>
<keyword evidence="4" id="KW-1185">Reference proteome</keyword>
<gene>
    <name evidence="3" type="ORF">ACFQ39_08025</name>
</gene>
<feature type="signal peptide" evidence="2">
    <location>
        <begin position="1"/>
        <end position="18"/>
    </location>
</feature>
<feature type="compositionally biased region" description="Basic residues" evidence="1">
    <location>
        <begin position="122"/>
        <end position="136"/>
    </location>
</feature>
<feature type="region of interest" description="Disordered" evidence="1">
    <location>
        <begin position="122"/>
        <end position="148"/>
    </location>
</feature>